<accession>A0A1Z1M9N2</accession>
<organism evidence="9">
    <name type="scientific">Rhodomela confervoides</name>
    <name type="common">Red alga</name>
    <dbReference type="NCBI Taxonomy" id="35163"/>
    <lineage>
        <taxon>Eukaryota</taxon>
        <taxon>Rhodophyta</taxon>
        <taxon>Florideophyceae</taxon>
        <taxon>Rhodymeniophycidae</taxon>
        <taxon>Ceramiales</taxon>
        <taxon>Rhodomelaceae</taxon>
        <taxon>Rhodomela</taxon>
    </lineage>
</organism>
<evidence type="ECO:0000256" key="5">
    <source>
        <dbReference type="ARBA" id="ARBA00022842"/>
    </source>
</evidence>
<dbReference type="GO" id="GO:0005737">
    <property type="term" value="C:cytoplasm"/>
    <property type="evidence" value="ECO:0007669"/>
    <property type="project" value="TreeGrafter"/>
</dbReference>
<evidence type="ECO:0000256" key="2">
    <source>
        <dbReference type="ARBA" id="ARBA00005522"/>
    </source>
</evidence>
<dbReference type="SMART" id="SM00316">
    <property type="entry name" value="S1"/>
    <property type="match status" value="1"/>
</dbReference>
<sequence>MVKKIIISYFNSVAAILQGNKVQEIVVINNNYQVNDIYIGLVQKIFSSINAAFIKLGDQGKSGFIHMSDAKTLNKNQRFSRINDVLSINQLILVQVVKEPTLNKGPRLTSNVHLHGRYVVLMPFCNIILISNKVYDNNERIHLYSLAVLIKPKLMGLLLKSSAQGMSESVILQDLDLLLKQWFFIQKMTVIMSSPCVVYKDEDLVKRILRDFYDKGIKKIIIDSDIGIKLVYYYLKRWSCISPLIQTKIQLYSKESCILDKFYIKQAIKKSLIPKVKLLYGGYLFIESYEALTIIDVNSGSFNRPDNSKETILRINFYAAIEISYQLRVRNINGVIIIDFIDMHSQRDQLQLLEHFNLLLKYDDCKPQIVQLSELGLLELTRRRRSQSLREIFSYFSLCEFQSFSLYLTNNLYSKLFFNSSSKHLKNCHLVNKNIRSLFFSKMFYNNTILENKFFIFDKFIYSKYFNFMDSLYTVRFLSPKANYIIPLIFYSQFTKCRNYGNLYILFS</sequence>
<dbReference type="NCBIfam" id="TIGR00757">
    <property type="entry name" value="RNaseEG"/>
    <property type="match status" value="1"/>
</dbReference>
<evidence type="ECO:0000256" key="6">
    <source>
        <dbReference type="ARBA" id="ARBA00022884"/>
    </source>
</evidence>
<dbReference type="GO" id="GO:0046872">
    <property type="term" value="F:metal ion binding"/>
    <property type="evidence" value="ECO:0007669"/>
    <property type="project" value="UniProtKB-KW"/>
</dbReference>
<dbReference type="PROSITE" id="PS50126">
    <property type="entry name" value="S1"/>
    <property type="match status" value="1"/>
</dbReference>
<dbReference type="RefSeq" id="YP_009394051.1">
    <property type="nucleotide sequence ID" value="NC_035271.1"/>
</dbReference>
<dbReference type="Gene3D" id="2.40.50.140">
    <property type="entry name" value="Nucleic acid-binding proteins"/>
    <property type="match status" value="1"/>
</dbReference>
<dbReference type="PANTHER" id="PTHR30001:SF0">
    <property type="entry name" value="RIBONUCLEASE G"/>
    <property type="match status" value="1"/>
</dbReference>
<name>A0A1Z1M9N2_RHOCN</name>
<dbReference type="CDD" id="cd04453">
    <property type="entry name" value="S1_RNase_E"/>
    <property type="match status" value="1"/>
</dbReference>
<dbReference type="EMBL" id="MF101424">
    <property type="protein sequence ID" value="ARW62613.1"/>
    <property type="molecule type" value="Genomic_DNA"/>
</dbReference>
<dbReference type="InterPro" id="IPR019307">
    <property type="entry name" value="RNA-bd_AU-1/RNase_E/G"/>
</dbReference>
<evidence type="ECO:0000256" key="4">
    <source>
        <dbReference type="ARBA" id="ARBA00022801"/>
    </source>
</evidence>
<evidence type="ECO:0000256" key="7">
    <source>
        <dbReference type="ARBA" id="ARBA00023436"/>
    </source>
</evidence>
<protein>
    <submittedName>
        <fullName evidence="9">Ribonuclease E</fullName>
    </submittedName>
</protein>
<dbReference type="GO" id="GO:0016787">
    <property type="term" value="F:hydrolase activity"/>
    <property type="evidence" value="ECO:0007669"/>
    <property type="project" value="UniProtKB-KW"/>
</dbReference>
<dbReference type="PANTHER" id="PTHR30001">
    <property type="entry name" value="RIBONUCLEASE"/>
    <property type="match status" value="1"/>
</dbReference>
<dbReference type="InterPro" id="IPR003029">
    <property type="entry name" value="S1_domain"/>
</dbReference>
<dbReference type="AlphaFoldDB" id="A0A1Z1M9N2"/>
<keyword evidence="4" id="KW-0378">Hydrolase</keyword>
<dbReference type="GeneID" id="33355848"/>
<keyword evidence="9" id="KW-0934">Plastid</keyword>
<keyword evidence="3" id="KW-0479">Metal-binding</keyword>
<keyword evidence="6" id="KW-0694">RNA-binding</keyword>
<evidence type="ECO:0000313" key="9">
    <source>
        <dbReference type="EMBL" id="ARW62613.1"/>
    </source>
</evidence>
<dbReference type="Pfam" id="PF10150">
    <property type="entry name" value="RNase_E_G"/>
    <property type="match status" value="1"/>
</dbReference>
<dbReference type="GO" id="GO:0004540">
    <property type="term" value="F:RNA nuclease activity"/>
    <property type="evidence" value="ECO:0007669"/>
    <property type="project" value="InterPro"/>
</dbReference>
<gene>
    <name evidence="9" type="primary">rne</name>
</gene>
<dbReference type="InterPro" id="IPR004659">
    <property type="entry name" value="RNase_E/G"/>
</dbReference>
<keyword evidence="9" id="KW-0150">Chloroplast</keyword>
<comment type="function">
    <text evidence="7">Involved in intercistronic processing of primary transcripts from chloroplast operons. The endonucleolytic activity of the enzyme depends on the number of phosphates at the 5' end, is inhibited by structured RNA, and preferentially cleaves A/U-rich sequences.</text>
</comment>
<comment type="cofactor">
    <cofactor evidence="1">
        <name>Mg(2+)</name>
        <dbReference type="ChEBI" id="CHEBI:18420"/>
    </cofactor>
</comment>
<keyword evidence="5" id="KW-0460">Magnesium</keyword>
<proteinExistence type="inferred from homology"/>
<evidence type="ECO:0000256" key="1">
    <source>
        <dbReference type="ARBA" id="ARBA00001946"/>
    </source>
</evidence>
<dbReference type="GO" id="GO:0003723">
    <property type="term" value="F:RNA binding"/>
    <property type="evidence" value="ECO:0007669"/>
    <property type="project" value="UniProtKB-KW"/>
</dbReference>
<evidence type="ECO:0000259" key="8">
    <source>
        <dbReference type="PROSITE" id="PS50126"/>
    </source>
</evidence>
<feature type="domain" description="S1 motif" evidence="8">
    <location>
        <begin position="35"/>
        <end position="111"/>
    </location>
</feature>
<geneLocation type="chloroplast" evidence="9"/>
<dbReference type="GO" id="GO:0006364">
    <property type="term" value="P:rRNA processing"/>
    <property type="evidence" value="ECO:0007669"/>
    <property type="project" value="TreeGrafter"/>
</dbReference>
<reference evidence="9" key="1">
    <citation type="journal article" date="2017" name="J. Phycol.">
        <title>Analysis of chloroplast genomes and a supermatrix inform reclassification of the Rhodomelaceae (Rhodophyta).</title>
        <authorList>
            <person name="Diaz-Tapia P."/>
            <person name="Maggs C.A."/>
            <person name="West J.A."/>
            <person name="Verbruggen H."/>
        </authorList>
    </citation>
    <scope>NUCLEOTIDE SEQUENCE</scope>
    <source>
        <strain evidence="9">PD508</strain>
    </source>
</reference>
<dbReference type="SUPFAM" id="SSF50249">
    <property type="entry name" value="Nucleic acid-binding proteins"/>
    <property type="match status" value="1"/>
</dbReference>
<dbReference type="InterPro" id="IPR012340">
    <property type="entry name" value="NA-bd_OB-fold"/>
</dbReference>
<comment type="similarity">
    <text evidence="2">Belongs to the RNase E/G family.</text>
</comment>
<evidence type="ECO:0000256" key="3">
    <source>
        <dbReference type="ARBA" id="ARBA00022723"/>
    </source>
</evidence>